<dbReference type="InParanoid" id="A0A165JFN3"/>
<feature type="region of interest" description="Disordered" evidence="2">
    <location>
        <begin position="23"/>
        <end position="56"/>
    </location>
</feature>
<dbReference type="PANTHER" id="PTHR11362">
    <property type="entry name" value="PHOSPHATIDYLETHANOLAMINE-BINDING PROTEIN"/>
    <property type="match status" value="1"/>
</dbReference>
<dbReference type="InterPro" id="IPR008914">
    <property type="entry name" value="PEBP"/>
</dbReference>
<dbReference type="PANTHER" id="PTHR11362:SF82">
    <property type="entry name" value="PHOSPHATIDYLETHANOLAMINE-BINDING PROTEIN 4"/>
    <property type="match status" value="1"/>
</dbReference>
<proteinExistence type="inferred from homology"/>
<dbReference type="Gene3D" id="3.90.280.10">
    <property type="entry name" value="PEBP-like"/>
    <property type="match status" value="1"/>
</dbReference>
<protein>
    <submittedName>
        <fullName evidence="3">PEBP-like protein</fullName>
    </submittedName>
</protein>
<accession>A0A165JFN3</accession>
<organism evidence="3 4">
    <name type="scientific">Calocera cornea HHB12733</name>
    <dbReference type="NCBI Taxonomy" id="1353952"/>
    <lineage>
        <taxon>Eukaryota</taxon>
        <taxon>Fungi</taxon>
        <taxon>Dikarya</taxon>
        <taxon>Basidiomycota</taxon>
        <taxon>Agaricomycotina</taxon>
        <taxon>Dacrymycetes</taxon>
        <taxon>Dacrymycetales</taxon>
        <taxon>Dacrymycetaceae</taxon>
        <taxon>Calocera</taxon>
    </lineage>
</organism>
<feature type="compositionally biased region" description="Pro residues" evidence="2">
    <location>
        <begin position="32"/>
        <end position="56"/>
    </location>
</feature>
<dbReference type="OrthoDB" id="2153661at2759"/>
<name>A0A165JFN3_9BASI</name>
<evidence type="ECO:0000256" key="2">
    <source>
        <dbReference type="SAM" id="MobiDB-lite"/>
    </source>
</evidence>
<dbReference type="EMBL" id="KV423920">
    <property type="protein sequence ID" value="KZT61776.1"/>
    <property type="molecule type" value="Genomic_DNA"/>
</dbReference>
<evidence type="ECO:0000256" key="1">
    <source>
        <dbReference type="ARBA" id="ARBA00007091"/>
    </source>
</evidence>
<gene>
    <name evidence="3" type="ORF">CALCODRAFT_479558</name>
</gene>
<keyword evidence="4" id="KW-1185">Reference proteome</keyword>
<dbReference type="STRING" id="1353952.A0A165JFN3"/>
<feature type="region of interest" description="Disordered" evidence="2">
    <location>
        <begin position="178"/>
        <end position="215"/>
    </location>
</feature>
<dbReference type="PROSITE" id="PS01220">
    <property type="entry name" value="PBP"/>
    <property type="match status" value="1"/>
</dbReference>
<feature type="region of interest" description="Disordered" evidence="2">
    <location>
        <begin position="398"/>
        <end position="418"/>
    </location>
</feature>
<dbReference type="Gene3D" id="1.20.58.1180">
    <property type="match status" value="1"/>
</dbReference>
<evidence type="ECO:0000313" key="3">
    <source>
        <dbReference type="EMBL" id="KZT61776.1"/>
    </source>
</evidence>
<dbReference type="AlphaFoldDB" id="A0A165JFN3"/>
<dbReference type="Proteomes" id="UP000076842">
    <property type="component" value="Unassembled WGS sequence"/>
</dbReference>
<comment type="similarity">
    <text evidence="1">Belongs to the phosphatidylethanolamine-binding protein family.</text>
</comment>
<dbReference type="InterPro" id="IPR036610">
    <property type="entry name" value="PEBP-like_sf"/>
</dbReference>
<evidence type="ECO:0000313" key="4">
    <source>
        <dbReference type="Proteomes" id="UP000076842"/>
    </source>
</evidence>
<dbReference type="Pfam" id="PF01161">
    <property type="entry name" value="PBP"/>
    <property type="match status" value="1"/>
</dbReference>
<reference evidence="3 4" key="1">
    <citation type="journal article" date="2016" name="Mol. Biol. Evol.">
        <title>Comparative Genomics of Early-Diverging Mushroom-Forming Fungi Provides Insights into the Origins of Lignocellulose Decay Capabilities.</title>
        <authorList>
            <person name="Nagy L.G."/>
            <person name="Riley R."/>
            <person name="Tritt A."/>
            <person name="Adam C."/>
            <person name="Daum C."/>
            <person name="Floudas D."/>
            <person name="Sun H."/>
            <person name="Yadav J.S."/>
            <person name="Pangilinan J."/>
            <person name="Larsson K.H."/>
            <person name="Matsuura K."/>
            <person name="Barry K."/>
            <person name="Labutti K."/>
            <person name="Kuo R."/>
            <person name="Ohm R.A."/>
            <person name="Bhattacharya S.S."/>
            <person name="Shirouzu T."/>
            <person name="Yoshinaga Y."/>
            <person name="Martin F.M."/>
            <person name="Grigoriev I.V."/>
            <person name="Hibbett D.S."/>
        </authorList>
    </citation>
    <scope>NUCLEOTIDE SEQUENCE [LARGE SCALE GENOMIC DNA]</scope>
    <source>
        <strain evidence="3 4">HHB12733</strain>
    </source>
</reference>
<dbReference type="InterPro" id="IPR001858">
    <property type="entry name" value="Phosphatidylethanolamine-bd_CS"/>
</dbReference>
<dbReference type="SUPFAM" id="SSF49777">
    <property type="entry name" value="PEBP-like"/>
    <property type="match status" value="1"/>
</dbReference>
<dbReference type="FunCoup" id="A0A165JFN3">
    <property type="interactions" value="11"/>
</dbReference>
<dbReference type="CDD" id="cd00866">
    <property type="entry name" value="PEBP_euk"/>
    <property type="match status" value="1"/>
</dbReference>
<dbReference type="InterPro" id="IPR035810">
    <property type="entry name" value="PEBP_euk"/>
</dbReference>
<sequence length="418" mass="46167">MPIPVPAVHRAVRSLCARTLLSRPYATNHSTPSPPSAPTPTPTPTPPEEYTPPLPPGQLDIYDLSLALLARDKQAKLALLAHLRAALPALPDGGEEHTKTTARIRKLEIDAEINDPAVRWTFRQGKGDLALPIYRHLTEHKWRHEGALDLLMETLWQMNVIPDLLPWVDPTVDMRLRFPAPPGQASQATQPAESSETRESSPPEPVKPGTFLLPSQTTEPPLVEVTAFHEEERWYTLVMVDPDVPNPATQSYTTFLHWLVPNISFTCLTRSPLPLPPALLPWIPPHPQSGGPYHRYSTFLLPQRGPLPAGAMKAPLRRGFSLREFVLAHDLTGAPAVPGAPKRELIGAHKGNRKGPKVQVNTGAEVGGGGAHMFREKWDESVGPIHHAVFGTSELKYGKPKRPDLYLDEAGSKPKRYY</sequence>